<accession>A0A5N5HPZ1</accession>
<reference evidence="1 2" key="3">
    <citation type="submission" date="2019-11" db="EMBL/GenBank/DDBJ databases">
        <title>A de novo genome assembly of a pear dwarfing rootstock.</title>
        <authorList>
            <person name="Wang F."/>
            <person name="Wang J."/>
            <person name="Li S."/>
            <person name="Zhang Y."/>
            <person name="Fang M."/>
            <person name="Ma L."/>
            <person name="Zhao Y."/>
            <person name="Jiang S."/>
        </authorList>
    </citation>
    <scope>NUCLEOTIDE SEQUENCE [LARGE SCALE GENOMIC DNA]</scope>
    <source>
        <strain evidence="1">S2</strain>
        <tissue evidence="1">Leaf</tissue>
    </source>
</reference>
<dbReference type="EMBL" id="SMOL01000157">
    <property type="protein sequence ID" value="KAB2627580.1"/>
    <property type="molecule type" value="Genomic_DNA"/>
</dbReference>
<dbReference type="AlphaFoldDB" id="A0A5N5HPZ1"/>
<reference evidence="2" key="2">
    <citation type="submission" date="2019-10" db="EMBL/GenBank/DDBJ databases">
        <title>A de novo genome assembly of a pear dwarfing rootstock.</title>
        <authorList>
            <person name="Wang F."/>
            <person name="Wang J."/>
            <person name="Li S."/>
            <person name="Zhang Y."/>
            <person name="Fang M."/>
            <person name="Ma L."/>
            <person name="Zhao Y."/>
            <person name="Jiang S."/>
        </authorList>
    </citation>
    <scope>NUCLEOTIDE SEQUENCE [LARGE SCALE GENOMIC DNA]</scope>
</reference>
<proteinExistence type="predicted"/>
<dbReference type="Proteomes" id="UP000327157">
    <property type="component" value="Chromosome 2"/>
</dbReference>
<organism evidence="1 2">
    <name type="scientific">Pyrus ussuriensis x Pyrus communis</name>
    <dbReference type="NCBI Taxonomy" id="2448454"/>
    <lineage>
        <taxon>Eukaryota</taxon>
        <taxon>Viridiplantae</taxon>
        <taxon>Streptophyta</taxon>
        <taxon>Embryophyta</taxon>
        <taxon>Tracheophyta</taxon>
        <taxon>Spermatophyta</taxon>
        <taxon>Magnoliopsida</taxon>
        <taxon>eudicotyledons</taxon>
        <taxon>Gunneridae</taxon>
        <taxon>Pentapetalae</taxon>
        <taxon>rosids</taxon>
        <taxon>fabids</taxon>
        <taxon>Rosales</taxon>
        <taxon>Rosaceae</taxon>
        <taxon>Amygdaloideae</taxon>
        <taxon>Maleae</taxon>
        <taxon>Pyrus</taxon>
    </lineage>
</organism>
<dbReference type="OrthoDB" id="1752136at2759"/>
<reference evidence="1 2" key="1">
    <citation type="submission" date="2019-09" db="EMBL/GenBank/DDBJ databases">
        <authorList>
            <person name="Ou C."/>
        </authorList>
    </citation>
    <scope>NUCLEOTIDE SEQUENCE [LARGE SCALE GENOMIC DNA]</scope>
    <source>
        <strain evidence="1">S2</strain>
        <tissue evidence="1">Leaf</tissue>
    </source>
</reference>
<sequence>MVDQGPTPINQLVPYERIVKIKVRICRIWWSRFPGMTYKYTGLHCILVDERCLSAHRFFLLDYNRLYPRLDKLDVLTIQRLEPIQVNQRIDHKCDRVIQNINPGGCSGLGCVIAYSFTSLSFNSLPQPITAVFTSLKVKLFAAQTTSSSTALVQRSSFWPHPVRTLPPSNQANEAKVLQIEKKVTIEELSYFDPDLYKDDTFLCKASIKRFNIWYERYKVFVVFEDDTNEINALIIGKSGDKVVGVPCKDLVFNQRSAYKK</sequence>
<evidence type="ECO:0000313" key="1">
    <source>
        <dbReference type="EMBL" id="KAB2627580.1"/>
    </source>
</evidence>
<comment type="caution">
    <text evidence="1">The sequence shown here is derived from an EMBL/GenBank/DDBJ whole genome shotgun (WGS) entry which is preliminary data.</text>
</comment>
<name>A0A5N5HPZ1_9ROSA</name>
<protein>
    <submittedName>
        <fullName evidence="1">Uncharacterized protein</fullName>
    </submittedName>
</protein>
<gene>
    <name evidence="1" type="ORF">D8674_021198</name>
</gene>
<keyword evidence="2" id="KW-1185">Reference proteome</keyword>
<evidence type="ECO:0000313" key="2">
    <source>
        <dbReference type="Proteomes" id="UP000327157"/>
    </source>
</evidence>